<evidence type="ECO:0000313" key="8">
    <source>
        <dbReference type="Proteomes" id="UP001633002"/>
    </source>
</evidence>
<evidence type="ECO:0000256" key="3">
    <source>
        <dbReference type="ARBA" id="ARBA00004370"/>
    </source>
</evidence>
<dbReference type="EMBL" id="JBJQOH010000007">
    <property type="protein sequence ID" value="KAL3678086.1"/>
    <property type="molecule type" value="Genomic_DNA"/>
</dbReference>
<dbReference type="GO" id="GO:0016020">
    <property type="term" value="C:membrane"/>
    <property type="evidence" value="ECO:0007669"/>
    <property type="project" value="UniProtKB-SubCell"/>
</dbReference>
<sequence>MFSSLKKKQKNREAVNYPVDWPRPVKPGHSFPRKVNDSVFELYSPEGQHELDILFFHGLQIGSYKNAYIETWQSGSVIWPQNLLPIDFPRARILSISYDSSARRSRVQGRMNLSQVAEVLLHDVVVSAAVGENCPVIMVGHSLGGIVIKQLCLEAEKHLRAHLIHRNRYVKKFVKHLKAIFYFSVPHGGSELANLAKNYIPSPGPMLDYLTVLSVHTEEINEDFIKLRNSYGWRAMAAAESLITKIGPFRAVVVTQESASRDVDAFVLLEEDHVSICKPRSQEDPSYVYFKDFVNEVT</sequence>
<dbReference type="SUPFAM" id="SSF53474">
    <property type="entry name" value="alpha/beta-Hydrolases"/>
    <property type="match status" value="1"/>
</dbReference>
<dbReference type="AlphaFoldDB" id="A0ABD3GJL0"/>
<keyword evidence="5" id="KW-0496">Mitochondrion</keyword>
<dbReference type="GO" id="GO:0005783">
    <property type="term" value="C:endoplasmic reticulum"/>
    <property type="evidence" value="ECO:0007669"/>
    <property type="project" value="UniProtKB-SubCell"/>
</dbReference>
<name>A0ABD3GJL0_9MARC</name>
<dbReference type="PANTHER" id="PTHR48182:SF2">
    <property type="entry name" value="PROTEIN SERAC1"/>
    <property type="match status" value="1"/>
</dbReference>
<evidence type="ECO:0000313" key="7">
    <source>
        <dbReference type="EMBL" id="KAL3678086.1"/>
    </source>
</evidence>
<comment type="subcellular location">
    <subcellularLocation>
        <location evidence="2">Endoplasmic reticulum</location>
    </subcellularLocation>
    <subcellularLocation>
        <location evidence="3">Membrane</location>
    </subcellularLocation>
    <subcellularLocation>
        <location evidence="1">Mitochondrion</location>
    </subcellularLocation>
</comment>
<evidence type="ECO:0000256" key="4">
    <source>
        <dbReference type="ARBA" id="ARBA00022824"/>
    </source>
</evidence>
<keyword evidence="6" id="KW-0472">Membrane</keyword>
<keyword evidence="4" id="KW-0256">Endoplasmic reticulum</keyword>
<proteinExistence type="predicted"/>
<protein>
    <submittedName>
        <fullName evidence="7">Uncharacterized protein</fullName>
    </submittedName>
</protein>
<dbReference type="InterPro" id="IPR029058">
    <property type="entry name" value="AB_hydrolase_fold"/>
</dbReference>
<comment type="caution">
    <text evidence="7">The sequence shown here is derived from an EMBL/GenBank/DDBJ whole genome shotgun (WGS) entry which is preliminary data.</text>
</comment>
<dbReference type="GO" id="GO:0005739">
    <property type="term" value="C:mitochondrion"/>
    <property type="evidence" value="ECO:0007669"/>
    <property type="project" value="UniProtKB-SubCell"/>
</dbReference>
<dbReference type="PANTHER" id="PTHR48182">
    <property type="entry name" value="PROTEIN SERAC1"/>
    <property type="match status" value="1"/>
</dbReference>
<organism evidence="7 8">
    <name type="scientific">Riccia sorocarpa</name>
    <dbReference type="NCBI Taxonomy" id="122646"/>
    <lineage>
        <taxon>Eukaryota</taxon>
        <taxon>Viridiplantae</taxon>
        <taxon>Streptophyta</taxon>
        <taxon>Embryophyta</taxon>
        <taxon>Marchantiophyta</taxon>
        <taxon>Marchantiopsida</taxon>
        <taxon>Marchantiidae</taxon>
        <taxon>Marchantiales</taxon>
        <taxon>Ricciaceae</taxon>
        <taxon>Riccia</taxon>
    </lineage>
</organism>
<gene>
    <name evidence="7" type="ORF">R1sor_021042</name>
</gene>
<dbReference type="Gene3D" id="3.40.50.1820">
    <property type="entry name" value="alpha/beta hydrolase"/>
    <property type="match status" value="1"/>
</dbReference>
<evidence type="ECO:0000256" key="5">
    <source>
        <dbReference type="ARBA" id="ARBA00023128"/>
    </source>
</evidence>
<evidence type="ECO:0000256" key="1">
    <source>
        <dbReference type="ARBA" id="ARBA00004173"/>
    </source>
</evidence>
<keyword evidence="8" id="KW-1185">Reference proteome</keyword>
<dbReference type="Proteomes" id="UP001633002">
    <property type="component" value="Unassembled WGS sequence"/>
</dbReference>
<dbReference type="InterPro" id="IPR052374">
    <property type="entry name" value="SERAC1"/>
</dbReference>
<evidence type="ECO:0000256" key="6">
    <source>
        <dbReference type="ARBA" id="ARBA00023136"/>
    </source>
</evidence>
<accession>A0ABD3GJL0</accession>
<reference evidence="7 8" key="1">
    <citation type="submission" date="2024-09" db="EMBL/GenBank/DDBJ databases">
        <title>Chromosome-scale assembly of Riccia sorocarpa.</title>
        <authorList>
            <person name="Paukszto L."/>
        </authorList>
    </citation>
    <scope>NUCLEOTIDE SEQUENCE [LARGE SCALE GENOMIC DNA]</scope>
    <source>
        <strain evidence="7">LP-2024</strain>
        <tissue evidence="7">Aerial parts of the thallus</tissue>
    </source>
</reference>
<evidence type="ECO:0000256" key="2">
    <source>
        <dbReference type="ARBA" id="ARBA00004240"/>
    </source>
</evidence>